<gene>
    <name evidence="1" type="ORF">EWV57_19690</name>
</gene>
<dbReference type="Proteomes" id="UP000316958">
    <property type="component" value="Unassembled WGS sequence"/>
</dbReference>
<reference evidence="1 2" key="1">
    <citation type="submission" date="2019-01" db="EMBL/GenBank/DDBJ databases">
        <title>Coherence of Microcystis species and biogeography revealed through population genomics.</title>
        <authorList>
            <person name="Perez-Carrascal O.M."/>
            <person name="Terrat Y."/>
            <person name="Giani A."/>
            <person name="Fortin N."/>
            <person name="Tromas N."/>
            <person name="Shapiro B.J."/>
        </authorList>
    </citation>
    <scope>NUCLEOTIDE SEQUENCE [LARGE SCALE GENOMIC DNA]</scope>
    <source>
        <strain evidence="1">Ma_QC_Ch_20071001_S25D</strain>
    </source>
</reference>
<sequence>MKAYEFQTTINKGIVEIPSDYLRYLEKDQDVRVILLTEDGEAKKQNDTEKMKSNLSEFLLLPELEEDEILFERDKDTGREIF</sequence>
<dbReference type="EMBL" id="SFBE01000328">
    <property type="protein sequence ID" value="TRU45885.1"/>
    <property type="molecule type" value="Genomic_DNA"/>
</dbReference>
<organism evidence="1 2">
    <name type="scientific">Microcystis aeruginosa Ma_QC_Ch_20071001_S25D</name>
    <dbReference type="NCBI Taxonomy" id="2486250"/>
    <lineage>
        <taxon>Bacteria</taxon>
        <taxon>Bacillati</taxon>
        <taxon>Cyanobacteriota</taxon>
        <taxon>Cyanophyceae</taxon>
        <taxon>Oscillatoriophycideae</taxon>
        <taxon>Chroococcales</taxon>
        <taxon>Microcystaceae</taxon>
        <taxon>Microcystis</taxon>
    </lineage>
</organism>
<protein>
    <submittedName>
        <fullName evidence="1">Uncharacterized protein</fullName>
    </submittedName>
</protein>
<name>A0A552FGQ3_MICAE</name>
<proteinExistence type="predicted"/>
<evidence type="ECO:0000313" key="1">
    <source>
        <dbReference type="EMBL" id="TRU45885.1"/>
    </source>
</evidence>
<comment type="caution">
    <text evidence="1">The sequence shown here is derived from an EMBL/GenBank/DDBJ whole genome shotgun (WGS) entry which is preliminary data.</text>
</comment>
<evidence type="ECO:0000313" key="2">
    <source>
        <dbReference type="Proteomes" id="UP000316958"/>
    </source>
</evidence>
<accession>A0A552FGQ3</accession>
<dbReference type="AlphaFoldDB" id="A0A552FGQ3"/>